<dbReference type="Gene3D" id="1.10.10.10">
    <property type="entry name" value="Winged helix-like DNA-binding domain superfamily/Winged helix DNA-binding domain"/>
    <property type="match status" value="1"/>
</dbReference>
<dbReference type="Gene3D" id="3.40.50.300">
    <property type="entry name" value="P-loop containing nucleotide triphosphate hydrolases"/>
    <property type="match status" value="1"/>
</dbReference>
<dbReference type="PROSITE" id="PS50043">
    <property type="entry name" value="HTH_LUXR_2"/>
    <property type="match status" value="1"/>
</dbReference>
<dbReference type="InterPro" id="IPR016032">
    <property type="entry name" value="Sig_transdc_resp-reg_C-effctor"/>
</dbReference>
<dbReference type="CDD" id="cd06170">
    <property type="entry name" value="LuxR_C_like"/>
    <property type="match status" value="1"/>
</dbReference>
<reference evidence="2 3" key="1">
    <citation type="submission" date="2015-02" db="EMBL/GenBank/DDBJ databases">
        <authorList>
            <person name="Ju K.-S."/>
            <person name="Doroghazi J.R."/>
            <person name="Metcalf W."/>
        </authorList>
    </citation>
    <scope>NUCLEOTIDE SEQUENCE [LARGE SCALE GENOMIC DNA]</scope>
    <source>
        <strain evidence="2 3">NRRL B-16140</strain>
    </source>
</reference>
<feature type="domain" description="HTH luxR-type" evidence="1">
    <location>
        <begin position="668"/>
        <end position="733"/>
    </location>
</feature>
<dbReference type="GO" id="GO:0006355">
    <property type="term" value="P:regulation of DNA-templated transcription"/>
    <property type="evidence" value="ECO:0007669"/>
    <property type="project" value="InterPro"/>
</dbReference>
<dbReference type="PRINTS" id="PR00364">
    <property type="entry name" value="DISEASERSIST"/>
</dbReference>
<dbReference type="SUPFAM" id="SSF52540">
    <property type="entry name" value="P-loop containing nucleoside triphosphate hydrolases"/>
    <property type="match status" value="1"/>
</dbReference>
<dbReference type="SUPFAM" id="SSF46894">
    <property type="entry name" value="C-terminal effector domain of the bipartite response regulators"/>
    <property type="match status" value="1"/>
</dbReference>
<dbReference type="RefSeq" id="WP_045311300.1">
    <property type="nucleotide sequence ID" value="NZ_JYJG01000059.1"/>
</dbReference>
<protein>
    <submittedName>
        <fullName evidence="2">LuxR family transcriptional regulator</fullName>
    </submittedName>
</protein>
<dbReference type="PANTHER" id="PTHR47691">
    <property type="entry name" value="REGULATOR-RELATED"/>
    <property type="match status" value="1"/>
</dbReference>
<dbReference type="Pfam" id="PF00196">
    <property type="entry name" value="GerE"/>
    <property type="match status" value="1"/>
</dbReference>
<name>A0A0F0H842_LENAE</name>
<dbReference type="InterPro" id="IPR011990">
    <property type="entry name" value="TPR-like_helical_dom_sf"/>
</dbReference>
<dbReference type="InterPro" id="IPR000792">
    <property type="entry name" value="Tscrpt_reg_LuxR_C"/>
</dbReference>
<dbReference type="InterPro" id="IPR027417">
    <property type="entry name" value="P-loop_NTPase"/>
</dbReference>
<sequence>MTTTPATSTNLPATLTSFVGRQRDLAEVRRLVRTVRLVTVTGVGGVGKSRLALRVAELSSDFFPDGVWLVDLASVWDPRLVAATAAAALGQPDLGTKPVLDVLTGRLARHRALVVLDNCEHLAEASAELVARLLAACPGLRVLATSRRILRVVGEHVHTLGPLPADSQAVELLRDRVVAVRPGFRVTEANRAQAVRLCVELDGLPLAVELAAARLRSLTLEQVVERLEDRFALLTGGTTPRQHSLIGTVEWSYELCTAAERLLWNRLSVFPGGFGLDAAEEVGAGEGIATHEVLDLLDRLVAQSVVFTCDRDGLPRYRLPEVLREYGAIRLAESGELRRVLRRHCEFFLGLAERLALRWYGPGQPEALARLRAEHANLRLALEQPHCPQGALALAAALRFHWFANGFLGEGRRHLHRLLAAAPEPTPARARALCTAAHLALLQSDLTVALPLLDEAERLGVQAGVQGLRGFAALLVDRPREALAHYRNALDLLTSVGDTSEQVFWLFQMTITQARLADPRAIDTGRRAVAIARAHGERLCQSYASWALGRALWMNGDREQALARTREALAILRDFNDYIVTAGALDLLAWDAAARGAHERSALLLGAVNALFQATGFAPLSDDHARCADTVAAALGHKAYERALAEGGRHDSPAQAIDFALGLDKAAPAGRAESLTRREREVCGLLAGGLTNRQIAAALSLSPRTADRHVENIMSKLGFRRRTQIAAWWEQQRAA</sequence>
<dbReference type="Gene3D" id="1.25.40.10">
    <property type="entry name" value="Tetratricopeptide repeat domain"/>
    <property type="match status" value="1"/>
</dbReference>
<gene>
    <name evidence="2" type="ORF">UK23_10745</name>
</gene>
<keyword evidence="3" id="KW-1185">Reference proteome</keyword>
<dbReference type="GO" id="GO:0003677">
    <property type="term" value="F:DNA binding"/>
    <property type="evidence" value="ECO:0007669"/>
    <property type="project" value="InterPro"/>
</dbReference>
<dbReference type="AlphaFoldDB" id="A0A0F0H842"/>
<dbReference type="OrthoDB" id="9812579at2"/>
<dbReference type="PRINTS" id="PR00038">
    <property type="entry name" value="HTHLUXR"/>
</dbReference>
<dbReference type="PATRIC" id="fig|68170.10.peg.957"/>
<dbReference type="SMART" id="SM00421">
    <property type="entry name" value="HTH_LUXR"/>
    <property type="match status" value="1"/>
</dbReference>
<evidence type="ECO:0000313" key="2">
    <source>
        <dbReference type="EMBL" id="KJK50477.1"/>
    </source>
</evidence>
<comment type="caution">
    <text evidence="2">The sequence shown here is derived from an EMBL/GenBank/DDBJ whole genome shotgun (WGS) entry which is preliminary data.</text>
</comment>
<dbReference type="Proteomes" id="UP000033393">
    <property type="component" value="Unassembled WGS sequence"/>
</dbReference>
<dbReference type="InterPro" id="IPR036388">
    <property type="entry name" value="WH-like_DNA-bd_sf"/>
</dbReference>
<dbReference type="EMBL" id="JYJG01000059">
    <property type="protein sequence ID" value="KJK50477.1"/>
    <property type="molecule type" value="Genomic_DNA"/>
</dbReference>
<dbReference type="PANTHER" id="PTHR47691:SF3">
    <property type="entry name" value="HTH-TYPE TRANSCRIPTIONAL REGULATOR RV0890C-RELATED"/>
    <property type="match status" value="1"/>
</dbReference>
<dbReference type="SUPFAM" id="SSF48452">
    <property type="entry name" value="TPR-like"/>
    <property type="match status" value="1"/>
</dbReference>
<evidence type="ECO:0000259" key="1">
    <source>
        <dbReference type="PROSITE" id="PS50043"/>
    </source>
</evidence>
<accession>A0A0F0H842</accession>
<proteinExistence type="predicted"/>
<evidence type="ECO:0000313" key="3">
    <source>
        <dbReference type="Proteomes" id="UP000033393"/>
    </source>
</evidence>
<organism evidence="2 3">
    <name type="scientific">Lentzea aerocolonigenes</name>
    <name type="common">Lechevalieria aerocolonigenes</name>
    <name type="synonym">Saccharothrix aerocolonigenes</name>
    <dbReference type="NCBI Taxonomy" id="68170"/>
    <lineage>
        <taxon>Bacteria</taxon>
        <taxon>Bacillati</taxon>
        <taxon>Actinomycetota</taxon>
        <taxon>Actinomycetes</taxon>
        <taxon>Pseudonocardiales</taxon>
        <taxon>Pseudonocardiaceae</taxon>
        <taxon>Lentzea</taxon>
    </lineage>
</organism>